<protein>
    <submittedName>
        <fullName evidence="1">DUF72 domain-containing protein</fullName>
    </submittedName>
</protein>
<dbReference type="SUPFAM" id="SSF117396">
    <property type="entry name" value="TM1631-like"/>
    <property type="match status" value="1"/>
</dbReference>
<dbReference type="AlphaFoldDB" id="A0A523RZ69"/>
<accession>A0A523RZ69</accession>
<proteinExistence type="predicted"/>
<dbReference type="Pfam" id="PF01904">
    <property type="entry name" value="DUF72"/>
    <property type="match status" value="1"/>
</dbReference>
<dbReference type="PANTHER" id="PTHR30348">
    <property type="entry name" value="UNCHARACTERIZED PROTEIN YECE"/>
    <property type="match status" value="1"/>
</dbReference>
<comment type="caution">
    <text evidence="1">The sequence shown here is derived from an EMBL/GenBank/DDBJ whole genome shotgun (WGS) entry which is preliminary data.</text>
</comment>
<dbReference type="InterPro" id="IPR002763">
    <property type="entry name" value="DUF72"/>
</dbReference>
<evidence type="ECO:0000313" key="2">
    <source>
        <dbReference type="Proteomes" id="UP000316360"/>
    </source>
</evidence>
<reference evidence="1 2" key="1">
    <citation type="submission" date="2019-03" db="EMBL/GenBank/DDBJ databases">
        <title>Metabolic potential of uncultured bacteria and archaea associated with petroleum seepage in deep-sea sediments.</title>
        <authorList>
            <person name="Dong X."/>
            <person name="Hubert C."/>
        </authorList>
    </citation>
    <scope>NUCLEOTIDE SEQUENCE [LARGE SCALE GENOMIC DNA]</scope>
    <source>
        <strain evidence="1">E44_bin7</strain>
    </source>
</reference>
<evidence type="ECO:0000313" key="1">
    <source>
        <dbReference type="EMBL" id="TET11044.1"/>
    </source>
</evidence>
<dbReference type="Gene3D" id="3.20.20.410">
    <property type="entry name" value="Protein of unknown function UPF0759"/>
    <property type="match status" value="1"/>
</dbReference>
<dbReference type="EMBL" id="SOKJ01000184">
    <property type="protein sequence ID" value="TET11044.1"/>
    <property type="molecule type" value="Genomic_DNA"/>
</dbReference>
<dbReference type="PANTHER" id="PTHR30348:SF4">
    <property type="entry name" value="DUF72 DOMAIN-CONTAINING PROTEIN"/>
    <property type="match status" value="1"/>
</dbReference>
<sequence>MFYNSRQESLFLSIITINYFSCIKPLEKNLGAILYQLPPSLKIDINLLERFLKVLPRDLDQALEFRHKSWLIEETSSLLKKYNVAHYIISMPNFPEFIQITSDVSYIRFHGKEILYGSSYSEEELGWWAEKIKDFFKQGVKRVYVYFNNDYKAYAVFNALKLKELV</sequence>
<organism evidence="1 2">
    <name type="scientific">Aerophobetes bacterium</name>
    <dbReference type="NCBI Taxonomy" id="2030807"/>
    <lineage>
        <taxon>Bacteria</taxon>
        <taxon>Candidatus Aerophobota</taxon>
    </lineage>
</organism>
<dbReference type="Proteomes" id="UP000316360">
    <property type="component" value="Unassembled WGS sequence"/>
</dbReference>
<dbReference type="InterPro" id="IPR036520">
    <property type="entry name" value="UPF0759_sf"/>
</dbReference>
<gene>
    <name evidence="1" type="ORF">E3J84_03325</name>
</gene>
<name>A0A523RZ69_UNCAE</name>